<dbReference type="EMBL" id="CP032412">
    <property type="protein sequence ID" value="AYB47325.1"/>
    <property type="molecule type" value="Genomic_DNA"/>
</dbReference>
<accession>A0A385U164</accession>
<proteinExistence type="predicted"/>
<sequence length="57" mass="5976">MSKSKGKGGTGRGTGKKGWSRWDASARRAKSKPKPYTSKGTKQADNTADAGNHKGTP</sequence>
<dbReference type="Pfam" id="PF13070">
    <property type="entry name" value="DUF3934"/>
    <property type="match status" value="1"/>
</dbReference>
<organism evidence="2 3">
    <name type="scientific">Paenibacillus lautus</name>
    <name type="common">Bacillus lautus</name>
    <dbReference type="NCBI Taxonomy" id="1401"/>
    <lineage>
        <taxon>Bacteria</taxon>
        <taxon>Bacillati</taxon>
        <taxon>Bacillota</taxon>
        <taxon>Bacilli</taxon>
        <taxon>Bacillales</taxon>
        <taxon>Paenibacillaceae</taxon>
        <taxon>Paenibacillus</taxon>
    </lineage>
</organism>
<gene>
    <name evidence="2" type="ORF">D5F53_30265</name>
</gene>
<dbReference type="RefSeq" id="WP_119850760.1">
    <property type="nucleotide sequence ID" value="NZ_CP032412.1"/>
</dbReference>
<evidence type="ECO:0000313" key="2">
    <source>
        <dbReference type="EMBL" id="AYB47325.1"/>
    </source>
</evidence>
<name>A0A385U164_PAELA</name>
<dbReference type="KEGG" id="plw:D5F53_30265"/>
<keyword evidence="3" id="KW-1185">Reference proteome</keyword>
<dbReference type="InterPro" id="IPR025175">
    <property type="entry name" value="DUF3934"/>
</dbReference>
<evidence type="ECO:0000313" key="3">
    <source>
        <dbReference type="Proteomes" id="UP000266552"/>
    </source>
</evidence>
<dbReference type="Proteomes" id="UP000266552">
    <property type="component" value="Chromosome"/>
</dbReference>
<reference evidence="2 3" key="1">
    <citation type="submission" date="2018-09" db="EMBL/GenBank/DDBJ databases">
        <title>Genome Sequence of Paenibacillus lautus Strain E7593-69, Azo Dye-Degrading Bacteria, Isolated from Commercial Tattoo Inks.</title>
        <authorList>
            <person name="Nho S.W."/>
            <person name="Kim S.-J."/>
            <person name="Kweon O."/>
            <person name="Cerniglia C.E."/>
        </authorList>
    </citation>
    <scope>NUCLEOTIDE SEQUENCE [LARGE SCALE GENOMIC DNA]</scope>
    <source>
        <strain evidence="2 3">E7593-69</strain>
    </source>
</reference>
<feature type="region of interest" description="Disordered" evidence="1">
    <location>
        <begin position="1"/>
        <end position="57"/>
    </location>
</feature>
<evidence type="ECO:0000256" key="1">
    <source>
        <dbReference type="SAM" id="MobiDB-lite"/>
    </source>
</evidence>
<protein>
    <submittedName>
        <fullName evidence="2">DUF3934 domain-containing protein</fullName>
    </submittedName>
</protein>
<dbReference type="AlphaFoldDB" id="A0A385U164"/>